<dbReference type="GO" id="GO:0003824">
    <property type="term" value="F:catalytic activity"/>
    <property type="evidence" value="ECO:0007669"/>
    <property type="project" value="UniProtKB-ARBA"/>
</dbReference>
<dbReference type="Proteomes" id="UP000238493">
    <property type="component" value="Unassembled WGS sequence"/>
</dbReference>
<dbReference type="InterPro" id="IPR001753">
    <property type="entry name" value="Enoyl-CoA_hydra/iso"/>
</dbReference>
<dbReference type="EMBL" id="PTRC01000042">
    <property type="protein sequence ID" value="PQA71892.1"/>
    <property type="molecule type" value="Genomic_DNA"/>
</dbReference>
<dbReference type="PANTHER" id="PTHR43802">
    <property type="entry name" value="ENOYL-COA HYDRATASE"/>
    <property type="match status" value="1"/>
</dbReference>
<dbReference type="InterPro" id="IPR029045">
    <property type="entry name" value="ClpP/crotonase-like_dom_sf"/>
</dbReference>
<dbReference type="Pfam" id="PF00378">
    <property type="entry name" value="ECH_1"/>
    <property type="match status" value="1"/>
</dbReference>
<dbReference type="SUPFAM" id="SSF52096">
    <property type="entry name" value="ClpP/crotonase"/>
    <property type="match status" value="1"/>
</dbReference>
<keyword evidence="3" id="KW-1185">Reference proteome</keyword>
<evidence type="ECO:0000313" key="2">
    <source>
        <dbReference type="EMBL" id="PQA71892.1"/>
    </source>
</evidence>
<name>A0A2S7IV70_9HYPH</name>
<dbReference type="PANTHER" id="PTHR43802:SF1">
    <property type="entry name" value="IP11341P-RELATED"/>
    <property type="match status" value="1"/>
</dbReference>
<comment type="similarity">
    <text evidence="1">Belongs to the enoyl-CoA hydratase/isomerase family.</text>
</comment>
<dbReference type="RefSeq" id="WP_104757320.1">
    <property type="nucleotide sequence ID" value="NZ_JBHEEO010000027.1"/>
</dbReference>
<evidence type="ECO:0000256" key="1">
    <source>
        <dbReference type="ARBA" id="ARBA00005254"/>
    </source>
</evidence>
<comment type="caution">
    <text evidence="2">The sequence shown here is derived from an EMBL/GenBank/DDBJ whole genome shotgun (WGS) entry which is preliminary data.</text>
</comment>
<accession>A0A2S7IV70</accession>
<reference evidence="2 3" key="1">
    <citation type="submission" date="2018-02" db="EMBL/GenBank/DDBJ databases">
        <title>Draft genome sequence of Ochrobactrum oryzae found in Brazil.</title>
        <authorList>
            <person name="Cerdeira L."/>
            <person name="Andrade F."/>
            <person name="Zacariotto T."/>
            <person name="Barbosa B."/>
            <person name="Santos S."/>
            <person name="Cassetari V."/>
            <person name="Lincopan N."/>
        </authorList>
    </citation>
    <scope>NUCLEOTIDE SEQUENCE [LARGE SCALE GENOMIC DNA]</scope>
    <source>
        <strain evidence="2 3">OA447</strain>
    </source>
</reference>
<protein>
    <submittedName>
        <fullName evidence="2">Enoyl-CoA hydratase</fullName>
    </submittedName>
</protein>
<evidence type="ECO:0000313" key="3">
    <source>
        <dbReference type="Proteomes" id="UP000238493"/>
    </source>
</evidence>
<sequence>MSNFILTETIGTVRRITLNRPEKLNAWNKAMRDELIAALRGAEKDSEIRAVILTGAGDRAFGAGQDLSESKAFSASSAEGWMDEWKALYSLFRDSSKPIVAALNGVAAGSAFQIALLCDFRVAHPGVTMGQPEINSGIPTVTGNWIMREIIGLSRTIDLTLTGRMLDAEEAYSFGLISRLVDAEKVQDAALELAGLLASKPPVAMRLNRQRIAEVTLQGFDEAMQSGIRIQTEAYATGEPQAMMEKFFAERASRKVGA</sequence>
<gene>
    <name evidence="2" type="ORF">C3731_19710</name>
</gene>
<proteinExistence type="inferred from homology"/>
<dbReference type="OrthoDB" id="7271016at2"/>
<dbReference type="CDD" id="cd06558">
    <property type="entry name" value="crotonase-like"/>
    <property type="match status" value="1"/>
</dbReference>
<dbReference type="AlphaFoldDB" id="A0A2S7IV70"/>
<dbReference type="Gene3D" id="3.90.226.10">
    <property type="entry name" value="2-enoyl-CoA Hydratase, Chain A, domain 1"/>
    <property type="match status" value="1"/>
</dbReference>
<organism evidence="2 3">
    <name type="scientific">Brucella oryzae</name>
    <dbReference type="NCBI Taxonomy" id="335286"/>
    <lineage>
        <taxon>Bacteria</taxon>
        <taxon>Pseudomonadati</taxon>
        <taxon>Pseudomonadota</taxon>
        <taxon>Alphaproteobacteria</taxon>
        <taxon>Hyphomicrobiales</taxon>
        <taxon>Brucellaceae</taxon>
        <taxon>Brucella/Ochrobactrum group</taxon>
        <taxon>Brucella</taxon>
    </lineage>
</organism>